<organism evidence="1 2">
    <name type="scientific">Kluyvera intermedia</name>
    <name type="common">Enterobacter intermedius</name>
    <dbReference type="NCBI Taxonomy" id="61648"/>
    <lineage>
        <taxon>Bacteria</taxon>
        <taxon>Pseudomonadati</taxon>
        <taxon>Pseudomonadota</taxon>
        <taxon>Gammaproteobacteria</taxon>
        <taxon>Enterobacterales</taxon>
        <taxon>Enterobacteriaceae</taxon>
        <taxon>Kluyvera</taxon>
    </lineage>
</organism>
<gene>
    <name evidence="1" type="ORF">GHC21_06385</name>
</gene>
<evidence type="ECO:0000313" key="1">
    <source>
        <dbReference type="EMBL" id="QGH29314.1"/>
    </source>
</evidence>
<accession>A0ABX6DNE6</accession>
<evidence type="ECO:0000313" key="2">
    <source>
        <dbReference type="Proteomes" id="UP000344450"/>
    </source>
</evidence>
<dbReference type="EMBL" id="CP045845">
    <property type="protein sequence ID" value="QGH29314.1"/>
    <property type="molecule type" value="Genomic_DNA"/>
</dbReference>
<protein>
    <submittedName>
        <fullName evidence="1">Uncharacterized protein</fullName>
    </submittedName>
</protein>
<dbReference type="RefSeq" id="WP_153742426.1">
    <property type="nucleotide sequence ID" value="NZ_CP045843.1"/>
</dbReference>
<dbReference type="Proteomes" id="UP000344450">
    <property type="component" value="Chromosome"/>
</dbReference>
<name>A0ABX6DNE6_KLUIN</name>
<sequence>MPDYAGGMKKVGEMVSPADSARRFLFLNYGYAFTDVGTACEIFSL</sequence>
<dbReference type="GeneID" id="91972015"/>
<reference evidence="1 2" key="1">
    <citation type="submission" date="2019-10" db="EMBL/GenBank/DDBJ databases">
        <title>Complete genome sequencing of drug resistant plasmids in Kluyvera intermedia.</title>
        <authorList>
            <person name="Ke C."/>
            <person name="Jian S."/>
        </authorList>
    </citation>
    <scope>NUCLEOTIDE SEQUENCE [LARGE SCALE GENOMIC DNA]</scope>
    <source>
        <strain evidence="1 2">N2-1</strain>
    </source>
</reference>
<proteinExistence type="predicted"/>
<keyword evidence="2" id="KW-1185">Reference proteome</keyword>